<reference evidence="2 3" key="1">
    <citation type="submission" date="2019-01" db="EMBL/GenBank/DDBJ databases">
        <title>Sequencing of cultivated peanut Arachis hypogaea provides insights into genome evolution and oil improvement.</title>
        <authorList>
            <person name="Chen X."/>
        </authorList>
    </citation>
    <scope>NUCLEOTIDE SEQUENCE [LARGE SCALE GENOMIC DNA]</scope>
    <source>
        <strain evidence="3">cv. Fuhuasheng</strain>
        <tissue evidence="2">Leaves</tissue>
    </source>
</reference>
<name>A0A444YZS5_ARAHY</name>
<protein>
    <submittedName>
        <fullName evidence="2">Uncharacterized protein</fullName>
    </submittedName>
</protein>
<dbReference type="EMBL" id="SDMP01000015">
    <property type="protein sequence ID" value="RYR07430.1"/>
    <property type="molecule type" value="Genomic_DNA"/>
</dbReference>
<evidence type="ECO:0000256" key="1">
    <source>
        <dbReference type="SAM" id="MobiDB-lite"/>
    </source>
</evidence>
<dbReference type="AlphaFoldDB" id="A0A444YZS5"/>
<proteinExistence type="predicted"/>
<comment type="caution">
    <text evidence="2">The sequence shown here is derived from an EMBL/GenBank/DDBJ whole genome shotgun (WGS) entry which is preliminary data.</text>
</comment>
<evidence type="ECO:0000313" key="3">
    <source>
        <dbReference type="Proteomes" id="UP000289738"/>
    </source>
</evidence>
<dbReference type="Gramene" id="arahy.Tifrunner.gnm2.ann2.Ah15g462600.1">
    <property type="protein sequence ID" value="arahy.Tifrunner.gnm2.ann2.Ah15g462600.1-CDS-1"/>
    <property type="gene ID" value="arahy.Tifrunner.gnm2.ann2.Ah15g462600"/>
</dbReference>
<accession>A0A444YZS5</accession>
<sequence length="148" mass="16682">MMKPFDFLEQEQFNNSSAYFSYPYCSSFILYNNPNHNMEHNARPEGEKGNSNSLTPICDEPYYEQHSSCCAKSDTDSCSGGGAYDAAVEDEDEEEEEEVSLDELLLDGKAKKKIEELAAMVGVRTTEPVVVLTEVVRVLKIMKKITLY</sequence>
<gene>
    <name evidence="2" type="ORF">Ahy_B05g074780</name>
</gene>
<evidence type="ECO:0000313" key="2">
    <source>
        <dbReference type="EMBL" id="RYR07430.1"/>
    </source>
</evidence>
<keyword evidence="3" id="KW-1185">Reference proteome</keyword>
<dbReference type="Proteomes" id="UP000289738">
    <property type="component" value="Chromosome B05"/>
</dbReference>
<organism evidence="2 3">
    <name type="scientific">Arachis hypogaea</name>
    <name type="common">Peanut</name>
    <dbReference type="NCBI Taxonomy" id="3818"/>
    <lineage>
        <taxon>Eukaryota</taxon>
        <taxon>Viridiplantae</taxon>
        <taxon>Streptophyta</taxon>
        <taxon>Embryophyta</taxon>
        <taxon>Tracheophyta</taxon>
        <taxon>Spermatophyta</taxon>
        <taxon>Magnoliopsida</taxon>
        <taxon>eudicotyledons</taxon>
        <taxon>Gunneridae</taxon>
        <taxon>Pentapetalae</taxon>
        <taxon>rosids</taxon>
        <taxon>fabids</taxon>
        <taxon>Fabales</taxon>
        <taxon>Fabaceae</taxon>
        <taxon>Papilionoideae</taxon>
        <taxon>50 kb inversion clade</taxon>
        <taxon>dalbergioids sensu lato</taxon>
        <taxon>Dalbergieae</taxon>
        <taxon>Pterocarpus clade</taxon>
        <taxon>Arachis</taxon>
    </lineage>
</organism>
<feature type="compositionally biased region" description="Acidic residues" evidence="1">
    <location>
        <begin position="87"/>
        <end position="97"/>
    </location>
</feature>
<feature type="region of interest" description="Disordered" evidence="1">
    <location>
        <begin position="74"/>
        <end position="97"/>
    </location>
</feature>